<dbReference type="PROSITE" id="PS51833">
    <property type="entry name" value="HDOD"/>
    <property type="match status" value="1"/>
</dbReference>
<dbReference type="InterPro" id="IPR052340">
    <property type="entry name" value="RNase_Y/CdgJ"/>
</dbReference>
<reference evidence="2" key="1">
    <citation type="submission" date="2022-11" db="EMBL/GenBank/DDBJ databases">
        <title>Isolation and characterization of PLA-degrading bacterium Massilia sp. from Antarctic soil.</title>
        <authorList>
            <person name="Sato K."/>
            <person name="Gomez-Fuentes C."/>
            <person name="Ahmad S.A."/>
            <person name="Zulkharnain A."/>
        </authorList>
    </citation>
    <scope>NUCLEOTIDE SEQUENCE</scope>
    <source>
        <strain evidence="2">N-3</strain>
    </source>
</reference>
<dbReference type="Gene3D" id="1.10.3210.10">
    <property type="entry name" value="Hypothetical protein af1432"/>
    <property type="match status" value="1"/>
</dbReference>
<evidence type="ECO:0000313" key="2">
    <source>
        <dbReference type="EMBL" id="BDT58057.1"/>
    </source>
</evidence>
<name>A0ABN6T732_9BURK</name>
<dbReference type="SUPFAM" id="SSF109604">
    <property type="entry name" value="HD-domain/PDEase-like"/>
    <property type="match status" value="1"/>
</dbReference>
<accession>A0ABN6T732</accession>
<sequence>MKNWINRLLSGAQTQAATPEEPGGGADHAATDALYYLWLAGPARFDAPPETARLILEQVGTLTHNPAVAAELVPRVPELIPKLLRSLRDENVSTGELAGQVAEDVVLVAEVLREANSAYYRPVTPIKTLDAAIMLFGQNGLRMLLARVPSGPSSSCTRPVLPGARRRWCGTVPKNARWRPA</sequence>
<dbReference type="InterPro" id="IPR013976">
    <property type="entry name" value="HDOD"/>
</dbReference>
<dbReference type="EMBL" id="AP026966">
    <property type="protein sequence ID" value="BDT58057.1"/>
    <property type="molecule type" value="Genomic_DNA"/>
</dbReference>
<protein>
    <recommendedName>
        <fullName evidence="1">HDOD domain-containing protein</fullName>
    </recommendedName>
</protein>
<dbReference type="Pfam" id="PF08668">
    <property type="entry name" value="HDOD"/>
    <property type="match status" value="1"/>
</dbReference>
<organism evidence="2 3">
    <name type="scientific">Massilia varians</name>
    <dbReference type="NCBI Taxonomy" id="457921"/>
    <lineage>
        <taxon>Bacteria</taxon>
        <taxon>Pseudomonadati</taxon>
        <taxon>Pseudomonadota</taxon>
        <taxon>Betaproteobacteria</taxon>
        <taxon>Burkholderiales</taxon>
        <taxon>Oxalobacteraceae</taxon>
        <taxon>Telluria group</taxon>
        <taxon>Massilia</taxon>
    </lineage>
</organism>
<proteinExistence type="predicted"/>
<dbReference type="PANTHER" id="PTHR33525">
    <property type="match status" value="1"/>
</dbReference>
<feature type="domain" description="HDOD" evidence="1">
    <location>
        <begin position="73"/>
        <end position="181"/>
    </location>
</feature>
<evidence type="ECO:0000259" key="1">
    <source>
        <dbReference type="PROSITE" id="PS51833"/>
    </source>
</evidence>
<gene>
    <name evidence="2" type="ORF">MasN3_15510</name>
</gene>
<dbReference type="RefSeq" id="WP_281913394.1">
    <property type="nucleotide sequence ID" value="NZ_AP026966.1"/>
</dbReference>
<keyword evidence="3" id="KW-1185">Reference proteome</keyword>
<dbReference type="PANTHER" id="PTHR33525:SF6">
    <property type="entry name" value="HDOD DOMAIN-CONTAINING PROTEIN"/>
    <property type="match status" value="1"/>
</dbReference>
<dbReference type="Proteomes" id="UP001163336">
    <property type="component" value="Chromosome"/>
</dbReference>
<evidence type="ECO:0000313" key="3">
    <source>
        <dbReference type="Proteomes" id="UP001163336"/>
    </source>
</evidence>